<accession>A0A7C9N3G8</accession>
<dbReference type="AlphaFoldDB" id="A0A7C9N3G8"/>
<evidence type="ECO:0000313" key="2">
    <source>
        <dbReference type="Proteomes" id="UP000479526"/>
    </source>
</evidence>
<keyword evidence="2" id="KW-1185">Reference proteome</keyword>
<evidence type="ECO:0000313" key="1">
    <source>
        <dbReference type="EMBL" id="NAS25330.1"/>
    </source>
</evidence>
<dbReference type="Proteomes" id="UP000479526">
    <property type="component" value="Unassembled WGS sequence"/>
</dbReference>
<proteinExistence type="predicted"/>
<reference evidence="1 2" key="1">
    <citation type="submission" date="2020-01" db="EMBL/GenBank/DDBJ databases">
        <title>Herbidospora sp. NEAU-GS84 nov., a novel actinomycete isolated from soil.</title>
        <authorList>
            <person name="Han L."/>
        </authorList>
    </citation>
    <scope>NUCLEOTIDE SEQUENCE [LARGE SCALE GENOMIC DNA]</scope>
    <source>
        <strain evidence="1 2">NEAU-GS84</strain>
    </source>
</reference>
<gene>
    <name evidence="1" type="ORF">GT755_27055</name>
</gene>
<sequence length="178" mass="20256">MPEALERIAGNICLSDRFRGTWERRNPLNVPGPFYGADTDTCGAGPLVAPRHVLCDARGQEFVYRQAGDRDGLTEILDAAEEEPFGDYAHDGDDHWTPESVREWWAGRGQVRAFAERLAKEYAENDQDWDRDRVPALRDFAASIDNGELEGYLRNYLFWLTERRSPQEGEALPDLSQP</sequence>
<protein>
    <submittedName>
        <fullName evidence="1">Ferredoxin</fullName>
    </submittedName>
</protein>
<organism evidence="1 2">
    <name type="scientific">Herbidospora solisilvae</name>
    <dbReference type="NCBI Taxonomy" id="2696284"/>
    <lineage>
        <taxon>Bacteria</taxon>
        <taxon>Bacillati</taxon>
        <taxon>Actinomycetota</taxon>
        <taxon>Actinomycetes</taxon>
        <taxon>Streptosporangiales</taxon>
        <taxon>Streptosporangiaceae</taxon>
        <taxon>Herbidospora</taxon>
    </lineage>
</organism>
<dbReference type="EMBL" id="WXEW01000008">
    <property type="protein sequence ID" value="NAS25330.1"/>
    <property type="molecule type" value="Genomic_DNA"/>
</dbReference>
<comment type="caution">
    <text evidence="1">The sequence shown here is derived from an EMBL/GenBank/DDBJ whole genome shotgun (WGS) entry which is preliminary data.</text>
</comment>
<name>A0A7C9N3G8_9ACTN</name>